<feature type="coiled-coil region" evidence="2">
    <location>
        <begin position="109"/>
        <end position="143"/>
    </location>
</feature>
<dbReference type="GO" id="GO:0005794">
    <property type="term" value="C:Golgi apparatus"/>
    <property type="evidence" value="ECO:0007669"/>
    <property type="project" value="TreeGrafter"/>
</dbReference>
<evidence type="ECO:0000256" key="2">
    <source>
        <dbReference type="SAM" id="Coils"/>
    </source>
</evidence>
<feature type="region of interest" description="Disordered" evidence="3">
    <location>
        <begin position="1"/>
        <end position="78"/>
    </location>
</feature>
<keyword evidence="1 2" id="KW-0175">Coiled coil</keyword>
<dbReference type="SUPFAM" id="SSF46966">
    <property type="entry name" value="Spectrin repeat"/>
    <property type="match status" value="1"/>
</dbReference>
<feature type="compositionally biased region" description="Polar residues" evidence="3">
    <location>
        <begin position="56"/>
        <end position="71"/>
    </location>
</feature>
<dbReference type="EMBL" id="CAJOBH010001059">
    <property type="protein sequence ID" value="CAF3833296.1"/>
    <property type="molecule type" value="Genomic_DNA"/>
</dbReference>
<feature type="compositionally biased region" description="Basic residues" evidence="3">
    <location>
        <begin position="1"/>
        <end position="10"/>
    </location>
</feature>
<sequence>MFKPLIKKVREKSNNPSILPENSSDEANDNIPKDHKNSSNQENSSSSRAHRRSDSIVQQTLTKKSRPSSISKESDNNEAAVKSLSNVFSAVIQEPISIDNYVQVLKSWMDAKEEILQQKDDSIQSLLKETVNLQNELTLMKSQFADFQNSKEKNTNDNTVKVPYLQKQIDSLRSDNENLKLTIKSLRAQLSDVEAERDDLLIKSTDVSTLKSNDNLQKQLAKQIVESEQQKIEIENLRQALIERDAIIEQQDKRLLVDHDTQAIQTDEDKSFVQVLAEPDVDTIGKLQIELDEKNRTIKNLQQRYNDLRKTLQREFHASIPNDLNQMGSSKLNSTTQPPPTNLPLIHYDESATSQSDVDVAKRASTARQMTAVRKSVTFTSATTTISSSPAILPHTSVESSSAKLQKNGQRSSIDGQTALNGTNFKYLKHVLLKFMTATEDEAIHLIRAVSTLLSFSADEERLLRETLDYKMSWFGKVSRHKPLTPNLNF</sequence>
<comment type="caution">
    <text evidence="5">The sequence shown here is derived from an EMBL/GenBank/DDBJ whole genome shotgun (WGS) entry which is preliminary data.</text>
</comment>
<feature type="coiled-coil region" evidence="2">
    <location>
        <begin position="169"/>
        <end position="244"/>
    </location>
</feature>
<dbReference type="Proteomes" id="UP000663855">
    <property type="component" value="Unassembled WGS sequence"/>
</dbReference>
<evidence type="ECO:0000313" key="7">
    <source>
        <dbReference type="Proteomes" id="UP000663855"/>
    </source>
</evidence>
<dbReference type="PANTHER" id="PTHR23157">
    <property type="entry name" value="GRIP AND COILED-COIL DOMAIN-CONTAINING PROTEIN 1"/>
    <property type="match status" value="1"/>
</dbReference>
<accession>A0A815MFR8</accession>
<evidence type="ECO:0000313" key="6">
    <source>
        <dbReference type="EMBL" id="CAF3833296.1"/>
    </source>
</evidence>
<reference evidence="5" key="1">
    <citation type="submission" date="2021-02" db="EMBL/GenBank/DDBJ databases">
        <authorList>
            <person name="Nowell W R."/>
        </authorList>
    </citation>
    <scope>NUCLEOTIDE SEQUENCE</scope>
</reference>
<proteinExistence type="predicted"/>
<protein>
    <recommendedName>
        <fullName evidence="4">GRIP domain-containing protein</fullName>
    </recommendedName>
</protein>
<dbReference type="Pfam" id="PF01465">
    <property type="entry name" value="GRIP"/>
    <property type="match status" value="1"/>
</dbReference>
<dbReference type="Gene3D" id="1.10.220.60">
    <property type="entry name" value="GRIP domain"/>
    <property type="match status" value="1"/>
</dbReference>
<dbReference type="PANTHER" id="PTHR23157:SF24">
    <property type="entry name" value="GOLGIN SUBFAMILY A MEMBER 1"/>
    <property type="match status" value="1"/>
</dbReference>
<feature type="domain" description="GRIP" evidence="4">
    <location>
        <begin position="418"/>
        <end position="467"/>
    </location>
</feature>
<evidence type="ECO:0000259" key="4">
    <source>
        <dbReference type="PROSITE" id="PS50913"/>
    </source>
</evidence>
<organism evidence="5 7">
    <name type="scientific">Rotaria magnacalcarata</name>
    <dbReference type="NCBI Taxonomy" id="392030"/>
    <lineage>
        <taxon>Eukaryota</taxon>
        <taxon>Metazoa</taxon>
        <taxon>Spiralia</taxon>
        <taxon>Gnathifera</taxon>
        <taxon>Rotifera</taxon>
        <taxon>Eurotatoria</taxon>
        <taxon>Bdelloidea</taxon>
        <taxon>Philodinida</taxon>
        <taxon>Philodinidae</taxon>
        <taxon>Rotaria</taxon>
    </lineage>
</organism>
<dbReference type="EMBL" id="CAJNOV010010828">
    <property type="protein sequence ID" value="CAF1423983.1"/>
    <property type="molecule type" value="Genomic_DNA"/>
</dbReference>
<gene>
    <name evidence="6" type="ORF">BYL167_LOCUS4834</name>
    <name evidence="5" type="ORF">CJN711_LOCUS23171</name>
</gene>
<dbReference type="Proteomes" id="UP000681967">
    <property type="component" value="Unassembled WGS sequence"/>
</dbReference>
<evidence type="ECO:0000256" key="3">
    <source>
        <dbReference type="SAM" id="MobiDB-lite"/>
    </source>
</evidence>
<evidence type="ECO:0000313" key="5">
    <source>
        <dbReference type="EMBL" id="CAF1423983.1"/>
    </source>
</evidence>
<name>A0A815MFR8_9BILA</name>
<dbReference type="AlphaFoldDB" id="A0A815MFR8"/>
<feature type="coiled-coil region" evidence="2">
    <location>
        <begin position="284"/>
        <end position="318"/>
    </location>
</feature>
<dbReference type="SMART" id="SM00755">
    <property type="entry name" value="Grip"/>
    <property type="match status" value="1"/>
</dbReference>
<evidence type="ECO:0000256" key="1">
    <source>
        <dbReference type="ARBA" id="ARBA00023054"/>
    </source>
</evidence>
<dbReference type="InterPro" id="IPR000237">
    <property type="entry name" value="GRIP_dom"/>
</dbReference>
<feature type="compositionally biased region" description="Low complexity" evidence="3">
    <location>
        <begin position="38"/>
        <end position="47"/>
    </location>
</feature>
<dbReference type="PROSITE" id="PS50913">
    <property type="entry name" value="GRIP"/>
    <property type="match status" value="1"/>
</dbReference>
<dbReference type="InterPro" id="IPR051952">
    <property type="entry name" value="Golgi-autophagy_related"/>
</dbReference>